<protein>
    <submittedName>
        <fullName evidence="5">Long-chain-fatty-acid--CoA ligase</fullName>
        <ecNumber evidence="5">6.2.1.3</ecNumber>
    </submittedName>
</protein>
<dbReference type="Proteomes" id="UP000032279">
    <property type="component" value="Unassembled WGS sequence"/>
</dbReference>
<comment type="similarity">
    <text evidence="1">Belongs to the ATP-dependent AMP-binding enzyme family.</text>
</comment>
<dbReference type="Pfam" id="PF13193">
    <property type="entry name" value="AMP-binding_C"/>
    <property type="match status" value="1"/>
</dbReference>
<organism evidence="5 6">
    <name type="scientific">Paucilactobacillus wasatchensis</name>
    <dbReference type="NCBI Taxonomy" id="1335616"/>
    <lineage>
        <taxon>Bacteria</taxon>
        <taxon>Bacillati</taxon>
        <taxon>Bacillota</taxon>
        <taxon>Bacilli</taxon>
        <taxon>Lactobacillales</taxon>
        <taxon>Lactobacillaceae</taxon>
        <taxon>Paucilactobacillus</taxon>
    </lineage>
</organism>
<evidence type="ECO:0000256" key="2">
    <source>
        <dbReference type="ARBA" id="ARBA00022598"/>
    </source>
</evidence>
<dbReference type="RefSeq" id="WP_044011205.1">
    <property type="nucleotide sequence ID" value="NZ_AWTT01000040.1"/>
</dbReference>
<dbReference type="EMBL" id="AWTT01000040">
    <property type="protein sequence ID" value="KIS02910.1"/>
    <property type="molecule type" value="Genomic_DNA"/>
</dbReference>
<dbReference type="PANTHER" id="PTHR43201:SF5">
    <property type="entry name" value="MEDIUM-CHAIN ACYL-COA LIGASE ACSF2, MITOCHONDRIAL"/>
    <property type="match status" value="1"/>
</dbReference>
<keyword evidence="2 5" id="KW-0436">Ligase</keyword>
<gene>
    <name evidence="5" type="primary">fabD1</name>
    <name evidence="5" type="ORF">WDC_1496</name>
</gene>
<dbReference type="GO" id="GO:0031956">
    <property type="term" value="F:medium-chain fatty acid-CoA ligase activity"/>
    <property type="evidence" value="ECO:0007669"/>
    <property type="project" value="TreeGrafter"/>
</dbReference>
<evidence type="ECO:0000259" key="3">
    <source>
        <dbReference type="Pfam" id="PF00501"/>
    </source>
</evidence>
<evidence type="ECO:0000313" key="5">
    <source>
        <dbReference type="EMBL" id="KIS02910.1"/>
    </source>
</evidence>
<dbReference type="InterPro" id="IPR045851">
    <property type="entry name" value="AMP-bd_C_sf"/>
</dbReference>
<dbReference type="InterPro" id="IPR000873">
    <property type="entry name" value="AMP-dep_synth/lig_dom"/>
</dbReference>
<dbReference type="InterPro" id="IPR025110">
    <property type="entry name" value="AMP-bd_C"/>
</dbReference>
<dbReference type="AlphaFoldDB" id="A0A0D1A4T9"/>
<dbReference type="EC" id="6.2.1.3" evidence="5"/>
<dbReference type="OrthoDB" id="9762242at2"/>
<evidence type="ECO:0000256" key="1">
    <source>
        <dbReference type="ARBA" id="ARBA00006432"/>
    </source>
</evidence>
<dbReference type="InterPro" id="IPR020845">
    <property type="entry name" value="AMP-binding_CS"/>
</dbReference>
<feature type="domain" description="AMP-binding enzyme C-terminal" evidence="4">
    <location>
        <begin position="416"/>
        <end position="494"/>
    </location>
</feature>
<dbReference type="SUPFAM" id="SSF56801">
    <property type="entry name" value="Acetyl-CoA synthetase-like"/>
    <property type="match status" value="1"/>
</dbReference>
<dbReference type="Gene3D" id="3.30.300.30">
    <property type="match status" value="1"/>
</dbReference>
<dbReference type="Gene3D" id="3.40.50.12780">
    <property type="entry name" value="N-terminal domain of ligase-like"/>
    <property type="match status" value="1"/>
</dbReference>
<name>A0A0D1A4T9_9LACO</name>
<comment type="caution">
    <text evidence="5">The sequence shown here is derived from an EMBL/GenBank/DDBJ whole genome shotgun (WGS) entry which is preliminary data.</text>
</comment>
<dbReference type="STRING" id="1335616.WDC_1496"/>
<evidence type="ECO:0000259" key="4">
    <source>
        <dbReference type="Pfam" id="PF13193"/>
    </source>
</evidence>
<keyword evidence="6" id="KW-1185">Reference proteome</keyword>
<proteinExistence type="inferred from homology"/>
<reference evidence="5 6" key="1">
    <citation type="submission" date="2013-08" db="EMBL/GenBank/DDBJ databases">
        <title>Lactobacillus wasatchii sp. WDC04, a late gas producing bacteria isolated from aged chedder cheese.</title>
        <authorList>
            <person name="Oberg C.J."/>
            <person name="Culumber M."/>
            <person name="McMahon D.J."/>
            <person name="Broadbent J.R."/>
            <person name="Oberg T.S."/>
            <person name="Ortaki F."/>
        </authorList>
    </citation>
    <scope>NUCLEOTIDE SEQUENCE [LARGE SCALE GENOMIC DNA]</scope>
    <source>
        <strain evidence="5 6">WDC04</strain>
    </source>
</reference>
<dbReference type="GO" id="GO:0004467">
    <property type="term" value="F:long-chain fatty acid-CoA ligase activity"/>
    <property type="evidence" value="ECO:0007669"/>
    <property type="project" value="UniProtKB-EC"/>
</dbReference>
<dbReference type="InterPro" id="IPR042099">
    <property type="entry name" value="ANL_N_sf"/>
</dbReference>
<evidence type="ECO:0000313" key="6">
    <source>
        <dbReference type="Proteomes" id="UP000032279"/>
    </source>
</evidence>
<accession>A0A0D1A4T9</accession>
<sequence length="513" mass="56335">MTKLTQQLTNKLENGQNTELIKDEVIASWFTGRQLIEDVANLRQHFINLKVKRGDIALISLANSALYPILMQSLWELGVIAHPVAATTPLSQLQAEFNEYDYTLLIVGNELATGIVNDAVLEETSVKLNTTNKLSIFVNSAITGKRIFTEPTGPLEEDVALILNTSGTTGKPKRVGLSHKQLYQAAVHNIASHALTTADTTMIVLPLSHINAQVIACLSTRLSGGKMVIAKKFSASHFWQQVSTNGVTWVSMVPTIISILLLNEKSRASYSQLQAQIRLRFIRSASFSLPEVKLMDFERQFHTRVIEGYGMTEAAGQITLNPLDAPKIGSTGKAVATDIAILVDGQLETGNTRVGEIVLRGDHVISDYVDPHPESFTDGWLMTGDIGYLDEDGYLFVKGRIRDMINHGGEKVAPAEVESVLSELDLVADVAVIGLPDDLYGEAVTAVIKTKQTAASEFAQTKEVMRFVKKNLAVFEQPTRVYFVDKFPRNASGKVVRAELKKQLTRSMVGEKV</sequence>
<dbReference type="PATRIC" id="fig|1335616.4.peg.1500"/>
<feature type="domain" description="AMP-dependent synthetase/ligase" evidence="3">
    <location>
        <begin position="27"/>
        <end position="368"/>
    </location>
</feature>
<dbReference type="PANTHER" id="PTHR43201">
    <property type="entry name" value="ACYL-COA SYNTHETASE"/>
    <property type="match status" value="1"/>
</dbReference>
<dbReference type="Pfam" id="PF00501">
    <property type="entry name" value="AMP-binding"/>
    <property type="match status" value="1"/>
</dbReference>
<dbReference type="PROSITE" id="PS00455">
    <property type="entry name" value="AMP_BINDING"/>
    <property type="match status" value="1"/>
</dbReference>